<reference evidence="1" key="1">
    <citation type="submission" date="2022-08" db="EMBL/GenBank/DDBJ databases">
        <title>Genome Sequence of Fusarium decemcellulare.</title>
        <authorList>
            <person name="Buettner E."/>
        </authorList>
    </citation>
    <scope>NUCLEOTIDE SEQUENCE</scope>
    <source>
        <strain evidence="1">Babe19</strain>
    </source>
</reference>
<dbReference type="Proteomes" id="UP001148629">
    <property type="component" value="Unassembled WGS sequence"/>
</dbReference>
<proteinExistence type="predicted"/>
<dbReference type="EMBL" id="JANRMS010002468">
    <property type="protein sequence ID" value="KAJ3522348.1"/>
    <property type="molecule type" value="Genomic_DNA"/>
</dbReference>
<accession>A0ACC1RPD7</accession>
<name>A0ACC1RPD7_9HYPO</name>
<comment type="caution">
    <text evidence="1">The sequence shown here is derived from an EMBL/GenBank/DDBJ whole genome shotgun (WGS) entry which is preliminary data.</text>
</comment>
<keyword evidence="2" id="KW-1185">Reference proteome</keyword>
<sequence length="144" mass="16156">MREEDEARDDVGGRLERYRAEVDVIWAPRDALPAANAGGQQRKPTRQEGTIDDGLKKAQPNFFTFHDGRPYAKKDLLDFLVARPVVQAVASLIPIEDFNLRLELITKTRNDEQREPLTLASPVQTAGNNAGQLCRQTVWNSLSV</sequence>
<protein>
    <submittedName>
        <fullName evidence="1">Uncharacterized protein</fullName>
    </submittedName>
</protein>
<organism evidence="1 2">
    <name type="scientific">Fusarium decemcellulare</name>
    <dbReference type="NCBI Taxonomy" id="57161"/>
    <lineage>
        <taxon>Eukaryota</taxon>
        <taxon>Fungi</taxon>
        <taxon>Dikarya</taxon>
        <taxon>Ascomycota</taxon>
        <taxon>Pezizomycotina</taxon>
        <taxon>Sordariomycetes</taxon>
        <taxon>Hypocreomycetidae</taxon>
        <taxon>Hypocreales</taxon>
        <taxon>Nectriaceae</taxon>
        <taxon>Fusarium</taxon>
        <taxon>Fusarium decemcellulare species complex</taxon>
    </lineage>
</organism>
<evidence type="ECO:0000313" key="2">
    <source>
        <dbReference type="Proteomes" id="UP001148629"/>
    </source>
</evidence>
<gene>
    <name evidence="1" type="ORF">NM208_g12898</name>
</gene>
<evidence type="ECO:0000313" key="1">
    <source>
        <dbReference type="EMBL" id="KAJ3522348.1"/>
    </source>
</evidence>